<dbReference type="InParanoid" id="A0A5N4B7A9"/>
<dbReference type="PANTHER" id="PTHR11905:SF247">
    <property type="entry name" value="PEPTIDASE M12B DOMAIN-CONTAINING PROTEIN"/>
    <property type="match status" value="1"/>
</dbReference>
<keyword evidence="7" id="KW-0482">Metalloprotease</keyword>
<feature type="domain" description="Peptidase M12B" evidence="11">
    <location>
        <begin position="198"/>
        <end position="426"/>
    </location>
</feature>
<keyword evidence="2 10" id="KW-0479">Metal-binding</keyword>
<dbReference type="InterPro" id="IPR024079">
    <property type="entry name" value="MetalloPept_cat_dom_sf"/>
</dbReference>
<dbReference type="Proteomes" id="UP000327044">
    <property type="component" value="Unassembled WGS sequence"/>
</dbReference>
<sequence>MLNNHIEGFLHNLQSQLNLESISDLEIVYLPMLVFEEALDGSQNRIKPNFSFKAFGRSVSLNLKPNEKLISPHLKSYIYNGGKFERVPFAPESCHYIHRDELLTAAISSCDPNSLQGFLFLNNFTYGILPLTPQLHSVITLASPLLFDAASPDIQGKVPHVAYRLSSSSNPVQFRNIVKSNPYLYDGYVTEDSKPLELTAEVALFFDAEAYQKFAPYFKEDETKLREMLLIYMNGIQALYHHPSLGTKLDFVLVRLDIMKTQPADLPDFGGERSKLLDSFCNYQKKLNPTSDDDPQHWDLGLYVSGLDLFELDETGQGSTATLGLSTVGGVCYPQYACIIAEMGATNIFGEPYPSAGFSSVYISAHEIGHNLGMHHDGTKNNCPVEGYIMSPSRGTSGETQWSSCSAEVMANLLNSKCLQDFTGIPNKNLDHSIHKDLPGQAFSAKKQCEILLRDKDAVVSPNRELSKLCDSIECKTPNRGGSYFAGPALDGTECGKRKYCFGGECVPKALSLDRPVTLDKSPMSNYPKWKLFENQMSTYDYASRQCKHFSKLLPFLNLQEIGLQIGHEEENPWMACAIFCQKSDFNDYYTPRAELHVLGLSPYFPDGTWCHSDRNVNYFCRQHLCVPEVRERVSHFVPISPQKSPILEPNVDISDEMEELSSQRIGF</sequence>
<comment type="caution">
    <text evidence="12">The sequence shown here is derived from an EMBL/GenBank/DDBJ whole genome shotgun (WGS) entry which is preliminary data.</text>
</comment>
<dbReference type="Gene3D" id="3.40.1620.60">
    <property type="match status" value="1"/>
</dbReference>
<feature type="binding site" evidence="10">
    <location>
        <position position="370"/>
    </location>
    <ligand>
        <name>Zn(2+)</name>
        <dbReference type="ChEBI" id="CHEBI:29105"/>
        <note>catalytic</note>
    </ligand>
</feature>
<gene>
    <name evidence="12" type="ORF">PPYR_02459</name>
</gene>
<reference evidence="12 13" key="1">
    <citation type="journal article" date="2018" name="Elife">
        <title>Firefly genomes illuminate parallel origins of bioluminescence in beetles.</title>
        <authorList>
            <person name="Fallon T.R."/>
            <person name="Lower S.E."/>
            <person name="Chang C.H."/>
            <person name="Bessho-Uehara M."/>
            <person name="Martin G.J."/>
            <person name="Bewick A.J."/>
            <person name="Behringer M."/>
            <person name="Debat H.J."/>
            <person name="Wong I."/>
            <person name="Day J.C."/>
            <person name="Suvorov A."/>
            <person name="Silva C.J."/>
            <person name="Stanger-Hall K.F."/>
            <person name="Hall D.W."/>
            <person name="Schmitz R.J."/>
            <person name="Nelson D.R."/>
            <person name="Lewis S.M."/>
            <person name="Shigenobu S."/>
            <person name="Bybee S.M."/>
            <person name="Larracuente A.M."/>
            <person name="Oba Y."/>
            <person name="Weng J.K."/>
        </authorList>
    </citation>
    <scope>NUCLEOTIDE SEQUENCE [LARGE SCALE GENOMIC DNA]</scope>
    <source>
        <strain evidence="12">1611_PpyrPB1</strain>
        <tissue evidence="12">Whole body</tissue>
    </source>
</reference>
<dbReference type="PROSITE" id="PS50215">
    <property type="entry name" value="ADAM_MEPRO"/>
    <property type="match status" value="1"/>
</dbReference>
<dbReference type="PANTHER" id="PTHR11905">
    <property type="entry name" value="ADAM A DISINTEGRIN AND METALLOPROTEASE DOMAIN"/>
    <property type="match status" value="1"/>
</dbReference>
<dbReference type="Pfam" id="PF01562">
    <property type="entry name" value="Pep_M12B_propep"/>
    <property type="match status" value="1"/>
</dbReference>
<keyword evidence="5" id="KW-0378">Hydrolase</keyword>
<keyword evidence="9" id="KW-0325">Glycoprotein</keyword>
<dbReference type="Gene3D" id="3.40.390.10">
    <property type="entry name" value="Collagenase (Catalytic Domain)"/>
    <property type="match status" value="1"/>
</dbReference>
<feature type="active site" evidence="10">
    <location>
        <position position="367"/>
    </location>
</feature>
<dbReference type="InterPro" id="IPR041645">
    <property type="entry name" value="ADAMTS_CR_2"/>
</dbReference>
<keyword evidence="13" id="KW-1185">Reference proteome</keyword>
<evidence type="ECO:0000256" key="3">
    <source>
        <dbReference type="ARBA" id="ARBA00022729"/>
    </source>
</evidence>
<evidence type="ECO:0000256" key="1">
    <source>
        <dbReference type="ARBA" id="ARBA00022670"/>
    </source>
</evidence>
<evidence type="ECO:0000256" key="4">
    <source>
        <dbReference type="ARBA" id="ARBA00022737"/>
    </source>
</evidence>
<evidence type="ECO:0000259" key="11">
    <source>
        <dbReference type="PROSITE" id="PS50215"/>
    </source>
</evidence>
<name>A0A5N4B7A9_PHOPY</name>
<organism evidence="12 13">
    <name type="scientific">Photinus pyralis</name>
    <name type="common">Common eastern firefly</name>
    <name type="synonym">Lampyris pyralis</name>
    <dbReference type="NCBI Taxonomy" id="7054"/>
    <lineage>
        <taxon>Eukaryota</taxon>
        <taxon>Metazoa</taxon>
        <taxon>Ecdysozoa</taxon>
        <taxon>Arthropoda</taxon>
        <taxon>Hexapoda</taxon>
        <taxon>Insecta</taxon>
        <taxon>Pterygota</taxon>
        <taxon>Neoptera</taxon>
        <taxon>Endopterygota</taxon>
        <taxon>Coleoptera</taxon>
        <taxon>Polyphaga</taxon>
        <taxon>Elateriformia</taxon>
        <taxon>Elateroidea</taxon>
        <taxon>Lampyridae</taxon>
        <taxon>Lampyrinae</taxon>
        <taxon>Photinus</taxon>
    </lineage>
</organism>
<keyword evidence="3" id="KW-0732">Signal</keyword>
<dbReference type="InterPro" id="IPR001590">
    <property type="entry name" value="Peptidase_M12B"/>
</dbReference>
<accession>A0A5N4B7A9</accession>
<proteinExistence type="predicted"/>
<keyword evidence="1" id="KW-0645">Protease</keyword>
<dbReference type="SUPFAM" id="SSF55486">
    <property type="entry name" value="Metalloproteases ('zincins'), catalytic domain"/>
    <property type="match status" value="1"/>
</dbReference>
<evidence type="ECO:0000256" key="5">
    <source>
        <dbReference type="ARBA" id="ARBA00022801"/>
    </source>
</evidence>
<dbReference type="Pfam" id="PF17771">
    <property type="entry name" value="ADAMTS_CR_2"/>
    <property type="match status" value="1"/>
</dbReference>
<evidence type="ECO:0000256" key="6">
    <source>
        <dbReference type="ARBA" id="ARBA00022833"/>
    </source>
</evidence>
<evidence type="ECO:0000313" key="12">
    <source>
        <dbReference type="EMBL" id="KAB0805489.1"/>
    </source>
</evidence>
<evidence type="ECO:0000256" key="7">
    <source>
        <dbReference type="ARBA" id="ARBA00023049"/>
    </source>
</evidence>
<comment type="caution">
    <text evidence="10">Lacks conserved residue(s) required for the propagation of feature annotation.</text>
</comment>
<dbReference type="GO" id="GO:0004222">
    <property type="term" value="F:metalloendopeptidase activity"/>
    <property type="evidence" value="ECO:0007669"/>
    <property type="project" value="InterPro"/>
</dbReference>
<protein>
    <recommendedName>
        <fullName evidence="11">Peptidase M12B domain-containing protein</fullName>
    </recommendedName>
</protein>
<keyword evidence="6 10" id="KW-0862">Zinc</keyword>
<keyword evidence="8" id="KW-1015">Disulfide bond</keyword>
<evidence type="ECO:0000256" key="9">
    <source>
        <dbReference type="ARBA" id="ARBA00023180"/>
    </source>
</evidence>
<evidence type="ECO:0000256" key="8">
    <source>
        <dbReference type="ARBA" id="ARBA00023157"/>
    </source>
</evidence>
<dbReference type="AlphaFoldDB" id="A0A5N4B7A9"/>
<evidence type="ECO:0000313" key="13">
    <source>
        <dbReference type="Proteomes" id="UP000327044"/>
    </source>
</evidence>
<keyword evidence="4" id="KW-0677">Repeat</keyword>
<feature type="binding site" evidence="10">
    <location>
        <position position="366"/>
    </location>
    <ligand>
        <name>Zn(2+)</name>
        <dbReference type="ChEBI" id="CHEBI:29105"/>
        <note>catalytic</note>
    </ligand>
</feature>
<dbReference type="InterPro" id="IPR002870">
    <property type="entry name" value="Peptidase_M12B_N"/>
</dbReference>
<dbReference type="Pfam" id="PF13688">
    <property type="entry name" value="Reprolysin_5"/>
    <property type="match status" value="1"/>
</dbReference>
<dbReference type="GO" id="GO:0046872">
    <property type="term" value="F:metal ion binding"/>
    <property type="evidence" value="ECO:0007669"/>
    <property type="project" value="UniProtKB-KW"/>
</dbReference>
<dbReference type="GO" id="GO:0006508">
    <property type="term" value="P:proteolysis"/>
    <property type="evidence" value="ECO:0007669"/>
    <property type="project" value="UniProtKB-KW"/>
</dbReference>
<dbReference type="EMBL" id="VVIM01000001">
    <property type="protein sequence ID" value="KAB0805489.1"/>
    <property type="molecule type" value="Genomic_DNA"/>
</dbReference>
<feature type="binding site" evidence="10">
    <location>
        <position position="376"/>
    </location>
    <ligand>
        <name>Zn(2+)</name>
        <dbReference type="ChEBI" id="CHEBI:29105"/>
        <note>catalytic</note>
    </ligand>
</feature>
<evidence type="ECO:0000256" key="2">
    <source>
        <dbReference type="ARBA" id="ARBA00022723"/>
    </source>
</evidence>
<evidence type="ECO:0000256" key="10">
    <source>
        <dbReference type="PROSITE-ProRule" id="PRU00276"/>
    </source>
</evidence>